<dbReference type="AlphaFoldDB" id="A0A4Y3KJ34"/>
<proteinExistence type="predicted"/>
<gene>
    <name evidence="3" type="ORF">CGE01nite_16720</name>
</gene>
<keyword evidence="2" id="KW-0812">Transmembrane</keyword>
<evidence type="ECO:0000313" key="4">
    <source>
        <dbReference type="Proteomes" id="UP000320461"/>
    </source>
</evidence>
<evidence type="ECO:0000256" key="2">
    <source>
        <dbReference type="SAM" id="Phobius"/>
    </source>
</evidence>
<dbReference type="Gene3D" id="1.10.510.10">
    <property type="entry name" value="Transferase(Phosphotransferase) domain 1"/>
    <property type="match status" value="1"/>
</dbReference>
<feature type="compositionally biased region" description="Basic residues" evidence="1">
    <location>
        <begin position="250"/>
        <end position="260"/>
    </location>
</feature>
<evidence type="ECO:0008006" key="5">
    <source>
        <dbReference type="Google" id="ProtNLM"/>
    </source>
</evidence>
<feature type="region of interest" description="Disordered" evidence="1">
    <location>
        <begin position="320"/>
        <end position="343"/>
    </location>
</feature>
<evidence type="ECO:0000313" key="3">
    <source>
        <dbReference type="EMBL" id="GEA84421.1"/>
    </source>
</evidence>
<protein>
    <recommendedName>
        <fullName evidence="5">Protein kinase domain-containing protein</fullName>
    </recommendedName>
</protein>
<comment type="caution">
    <text evidence="3">The sequence shown here is derived from an EMBL/GenBank/DDBJ whole genome shotgun (WGS) entry which is preliminary data.</text>
</comment>
<dbReference type="Proteomes" id="UP000320461">
    <property type="component" value="Unassembled WGS sequence"/>
</dbReference>
<keyword evidence="2" id="KW-0472">Membrane</keyword>
<name>A0A4Y3KJ34_9CELL</name>
<feature type="compositionally biased region" description="Basic and acidic residues" evidence="1">
    <location>
        <begin position="223"/>
        <end position="234"/>
    </location>
</feature>
<feature type="compositionally biased region" description="Low complexity" evidence="1">
    <location>
        <begin position="320"/>
        <end position="337"/>
    </location>
</feature>
<accession>A0A4Y3KJ34</accession>
<evidence type="ECO:0000256" key="1">
    <source>
        <dbReference type="SAM" id="MobiDB-lite"/>
    </source>
</evidence>
<dbReference type="EMBL" id="BJLQ01000014">
    <property type="protein sequence ID" value="GEA84421.1"/>
    <property type="molecule type" value="Genomic_DNA"/>
</dbReference>
<sequence length="472" mass="48182">MRVSPEVDLALAAAGYRALAPGDDGALVAVALDGSERRVELHVLPADDTTRARVGAWRSVRHEHLVRVLEVVPLSAAEIGVFSEHLPGLSLVRLCAARGPLSDGEAATLAIPVAQALEAMHAVGIQHGGVGPRSIVVDADGRPVLAGLGVALRHVPTASDESAADVRALLAAVLEPLAVPGTGGGDGSLGEALEDLLHEPAPSAARVVDRCFRVAVPQPVRLPDRAGTGRDVAHDLGSLRATARGDSGGRARRGGARAGRHGATSRLRPASDVESGPVRGRGPAGRPGVARVMIAGACAVVLAAAVTVTVLVAPWRATTDGGTAAAAPGPVAGPRATSVPARTDPRDAAVALTQRRASLLAQGRAAALHEVEVVGSPAHEADSRLVAQLDGDRVSGLEVSVTDVERLEAPRDDAGSSDDEVRVQVTSTTSAYERVAADGSRRAGGPAATSTVVLVLRWTDQGWRVWDVAPAT</sequence>
<keyword evidence="4" id="KW-1185">Reference proteome</keyword>
<feature type="compositionally biased region" description="Low complexity" evidence="1">
    <location>
        <begin position="276"/>
        <end position="286"/>
    </location>
</feature>
<dbReference type="InterPro" id="IPR011009">
    <property type="entry name" value="Kinase-like_dom_sf"/>
</dbReference>
<reference evidence="3 4" key="1">
    <citation type="submission" date="2019-06" db="EMBL/GenBank/DDBJ databases">
        <title>Whole genome shotgun sequence of Cellulomonas gelida NBRC 3748.</title>
        <authorList>
            <person name="Hosoyama A."/>
            <person name="Uohara A."/>
            <person name="Ohji S."/>
            <person name="Ichikawa N."/>
        </authorList>
    </citation>
    <scope>NUCLEOTIDE SEQUENCE [LARGE SCALE GENOMIC DNA]</scope>
    <source>
        <strain evidence="3 4">NBRC 3748</strain>
    </source>
</reference>
<keyword evidence="2" id="KW-1133">Transmembrane helix</keyword>
<organism evidence="3 4">
    <name type="scientific">Cellulomonas gelida</name>
    <dbReference type="NCBI Taxonomy" id="1712"/>
    <lineage>
        <taxon>Bacteria</taxon>
        <taxon>Bacillati</taxon>
        <taxon>Actinomycetota</taxon>
        <taxon>Actinomycetes</taxon>
        <taxon>Micrococcales</taxon>
        <taxon>Cellulomonadaceae</taxon>
        <taxon>Cellulomonas</taxon>
    </lineage>
</organism>
<dbReference type="SUPFAM" id="SSF56112">
    <property type="entry name" value="Protein kinase-like (PK-like)"/>
    <property type="match status" value="1"/>
</dbReference>
<feature type="region of interest" description="Disordered" evidence="1">
    <location>
        <begin position="223"/>
        <end position="286"/>
    </location>
</feature>
<feature type="transmembrane region" description="Helical" evidence="2">
    <location>
        <begin position="289"/>
        <end position="315"/>
    </location>
</feature>